<evidence type="ECO:0000256" key="9">
    <source>
        <dbReference type="ARBA" id="ARBA00022679"/>
    </source>
</evidence>
<keyword evidence="12" id="KW-0677">Repeat</keyword>
<evidence type="ECO:0000256" key="10">
    <source>
        <dbReference type="ARBA" id="ARBA00022692"/>
    </source>
</evidence>
<evidence type="ECO:0000256" key="6">
    <source>
        <dbReference type="ARBA" id="ARBA00022527"/>
    </source>
</evidence>
<comment type="catalytic activity">
    <reaction evidence="20">
        <text>L-threonyl-[protein] + ATP = O-phospho-L-threonyl-[protein] + ADP + H(+)</text>
        <dbReference type="Rhea" id="RHEA:46608"/>
        <dbReference type="Rhea" id="RHEA-COMP:11060"/>
        <dbReference type="Rhea" id="RHEA-COMP:11605"/>
        <dbReference type="ChEBI" id="CHEBI:15378"/>
        <dbReference type="ChEBI" id="CHEBI:30013"/>
        <dbReference type="ChEBI" id="CHEBI:30616"/>
        <dbReference type="ChEBI" id="CHEBI:61977"/>
        <dbReference type="ChEBI" id="CHEBI:456216"/>
        <dbReference type="EC" id="2.7.11.1"/>
    </reaction>
</comment>
<dbReference type="Gene3D" id="3.30.200.20">
    <property type="entry name" value="Phosphorylase Kinase, domain 1"/>
    <property type="match status" value="1"/>
</dbReference>
<keyword evidence="18" id="KW-0675">Receptor</keyword>
<dbReference type="InterPro" id="IPR001611">
    <property type="entry name" value="Leu-rich_rpt"/>
</dbReference>
<comment type="caution">
    <text evidence="24">The sequence shown here is derived from an EMBL/GenBank/DDBJ whole genome shotgun (WGS) entry which is preliminary data.</text>
</comment>
<dbReference type="InterPro" id="IPR003591">
    <property type="entry name" value="Leu-rich_rpt_typical-subtyp"/>
</dbReference>
<evidence type="ECO:0000256" key="8">
    <source>
        <dbReference type="ARBA" id="ARBA00022614"/>
    </source>
</evidence>
<dbReference type="Gene3D" id="1.10.510.10">
    <property type="entry name" value="Transferase(Phosphotransferase) domain 1"/>
    <property type="match status" value="1"/>
</dbReference>
<keyword evidence="6" id="KW-0723">Serine/threonine-protein kinase</keyword>
<dbReference type="FunFam" id="3.30.200.20:FF:000432">
    <property type="entry name" value="LRR receptor-like serine/threonine-protein kinase EFR"/>
    <property type="match status" value="1"/>
</dbReference>
<evidence type="ECO:0000256" key="17">
    <source>
        <dbReference type="ARBA" id="ARBA00023136"/>
    </source>
</evidence>
<reference evidence="24 25" key="1">
    <citation type="journal article" date="2017" name="Front. Genet.">
        <title>Draft sequencing of the heterozygous diploid genome of Satsuma (Citrus unshiu Marc.) using a hybrid assembly approach.</title>
        <authorList>
            <person name="Shimizu T."/>
            <person name="Tanizawa Y."/>
            <person name="Mochizuki T."/>
            <person name="Nagasaki H."/>
            <person name="Yoshioka T."/>
            <person name="Toyoda A."/>
            <person name="Fujiyama A."/>
            <person name="Kaminuma E."/>
            <person name="Nakamura Y."/>
        </authorList>
    </citation>
    <scope>NUCLEOTIDE SEQUENCE [LARGE SCALE GENOMIC DNA]</scope>
    <source>
        <strain evidence="25">cv. Miyagawa wase</strain>
    </source>
</reference>
<sequence>MSASLKDSGGGLSASIPWLRNRAFLVERSSGSGGEIASTVASNETDRLALLQFKSKITHDPLGALGSWNASIHFCNWYGVTCSRRHQQRVTILDLGSLKLAGSITPHIGNLTFLKVLNLENNSFTHEIPSEIGRLRRLQKQLVGKLPSDFSSLLKIEFLSLGFNHLTGSIPSSFGNLTSIDTLYLSQNNLDGSSPDTLGLLKNLGTLALAANRLSGTIPSSIFNISSITVFEAGTNQIHGWKHSSGIGKFVNLQSLHMWNNQVSGTIPLAIGELQNLGILALDSNRLSGNIPPSIGNLKKLVELYVSDNFLKGSIPSSLGLCESLTTIGLFNNNLSGTIPPQLMGLTSLVALDLSRNQFRGSFPTEVGNLINLETLTVSGNILQGEIPSTLGSCIKLEILEMQGNVFQGPIPSSLSSLRGLTILDLSRNKLSGEIPEFLVGLKVIENLNLSYNDLEGMVPTEGVFKNASAISVLGNNKLCGGISEFKLPPCGLKKSRERRLTFELKLVIAIVSGLMGLALTLSISFLCWVRKRKEQSNPNSLINSLLNLSYQNLHNATDGFSSANLIGTGSFGSVYKGVLDEGRTTVTVKVFNLHHHRASRSFIAECRALRSIRHRNLVKVFTACSGVDYQGNDFKALVYEFMQNGSLEEWLYPVNREDEVDKAPRNLNLLQRLNIAIDVASALDYLHHDCQPITTHCDLKPSNILLDEEMVAHVGDFGLARFLPPTHVQTSSIGVKGSIGYIAPEYGLGSEVSTNGDVYSYGILMLELIIRKKPSDIMFEGDMNLHNFARMALPDHVMDIVDSTLLNDVEDLAIISNQRQRQIRVNNIIECLISMLRIGVTCSMESPKDRMKMTNSALPLHFLFAAYAVLVFCFSFHTILIPEIPGVRASAAVGNETDRLALLEFKSKISHDPLGALGLWNESIHFCQWHGSKAQKVTILDLESLKIAGSILPHIGNLSFLKILNLENNSFTHEIPSEIGRLRRLQVPDLNNNSIGGEIPVNLSSCSNLIRIGLAKNQLMGKIPSDFGSLSKIEVLSLGFNNLIGSTPPPLGNLSSLRKISLAINNLAGSIPFTLSKLKNLVILYLGVNRLSGIVPSSIFNISSIAEFDVGENKIQGNIPLDYGFTLQNLQYFSIGTNRITGAIPPSISNASKLEVFQALNNKLTGEVP</sequence>
<evidence type="ECO:0000256" key="4">
    <source>
        <dbReference type="ARBA" id="ARBA00012513"/>
    </source>
</evidence>
<dbReference type="PANTHER" id="PTHR27008:SF610">
    <property type="entry name" value="SERINE-THREONINE_TYROSINE-PROTEIN KINASE CATALYTIC DOMAIN-CONTAINING PROTEIN"/>
    <property type="match status" value="1"/>
</dbReference>
<evidence type="ECO:0000256" key="20">
    <source>
        <dbReference type="ARBA" id="ARBA00047899"/>
    </source>
</evidence>
<evidence type="ECO:0000256" key="14">
    <source>
        <dbReference type="ARBA" id="ARBA00022777"/>
    </source>
</evidence>
<keyword evidence="8" id="KW-0433">Leucine-rich repeat</keyword>
<dbReference type="GO" id="GO:0005886">
    <property type="term" value="C:plasma membrane"/>
    <property type="evidence" value="ECO:0007669"/>
    <property type="project" value="UniProtKB-SubCell"/>
</dbReference>
<evidence type="ECO:0000256" key="1">
    <source>
        <dbReference type="ARBA" id="ARBA00004162"/>
    </source>
</evidence>
<organism evidence="24 25">
    <name type="scientific">Citrus unshiu</name>
    <name type="common">Satsuma mandarin</name>
    <name type="synonym">Citrus nobilis var. unshiu</name>
    <dbReference type="NCBI Taxonomy" id="55188"/>
    <lineage>
        <taxon>Eukaryota</taxon>
        <taxon>Viridiplantae</taxon>
        <taxon>Streptophyta</taxon>
        <taxon>Embryophyta</taxon>
        <taxon>Tracheophyta</taxon>
        <taxon>Spermatophyta</taxon>
        <taxon>Magnoliopsida</taxon>
        <taxon>eudicotyledons</taxon>
        <taxon>Gunneridae</taxon>
        <taxon>Pentapetalae</taxon>
        <taxon>rosids</taxon>
        <taxon>malvids</taxon>
        <taxon>Sapindales</taxon>
        <taxon>Rutaceae</taxon>
        <taxon>Aurantioideae</taxon>
        <taxon>Citrus</taxon>
    </lineage>
</organism>
<dbReference type="Pfam" id="PF13855">
    <property type="entry name" value="LRR_8"/>
    <property type="match status" value="1"/>
</dbReference>
<evidence type="ECO:0000256" key="15">
    <source>
        <dbReference type="ARBA" id="ARBA00022840"/>
    </source>
</evidence>
<evidence type="ECO:0000256" key="21">
    <source>
        <dbReference type="ARBA" id="ARBA00048679"/>
    </source>
</evidence>
<evidence type="ECO:0000256" key="11">
    <source>
        <dbReference type="ARBA" id="ARBA00022729"/>
    </source>
</evidence>
<keyword evidence="14" id="KW-0418">Kinase</keyword>
<gene>
    <name evidence="24" type="ORF">CUMW_245150</name>
</gene>
<dbReference type="Pfam" id="PF07714">
    <property type="entry name" value="PK_Tyr_Ser-Thr"/>
    <property type="match status" value="1"/>
</dbReference>
<keyword evidence="16 22" id="KW-1133">Transmembrane helix</keyword>
<dbReference type="InterPro" id="IPR013210">
    <property type="entry name" value="LRR_N_plant-typ"/>
</dbReference>
<evidence type="ECO:0000256" key="22">
    <source>
        <dbReference type="SAM" id="Phobius"/>
    </source>
</evidence>
<evidence type="ECO:0000256" key="7">
    <source>
        <dbReference type="ARBA" id="ARBA00022553"/>
    </source>
</evidence>
<keyword evidence="17 22" id="KW-0472">Membrane</keyword>
<dbReference type="FunFam" id="3.80.10.10:FF:000041">
    <property type="entry name" value="LRR receptor-like serine/threonine-protein kinase ERECTA"/>
    <property type="match status" value="1"/>
</dbReference>
<evidence type="ECO:0000256" key="3">
    <source>
        <dbReference type="ARBA" id="ARBA00009592"/>
    </source>
</evidence>
<dbReference type="InterPro" id="IPR011009">
    <property type="entry name" value="Kinase-like_dom_sf"/>
</dbReference>
<dbReference type="InterPro" id="IPR000719">
    <property type="entry name" value="Prot_kinase_dom"/>
</dbReference>
<keyword evidence="19" id="KW-0325">Glycoprotein</keyword>
<dbReference type="EMBL" id="BDQV01000531">
    <property type="protein sequence ID" value="GAY65974.1"/>
    <property type="molecule type" value="Genomic_DNA"/>
</dbReference>
<feature type="domain" description="Protein kinase" evidence="23">
    <location>
        <begin position="561"/>
        <end position="826"/>
    </location>
</feature>
<dbReference type="Pfam" id="PF00560">
    <property type="entry name" value="LRR_1"/>
    <property type="match status" value="8"/>
</dbReference>
<dbReference type="FunFam" id="1.10.510.10:FF:000358">
    <property type="entry name" value="Putative leucine-rich repeat receptor-like serine/threonine-protein kinase"/>
    <property type="match status" value="1"/>
</dbReference>
<keyword evidence="25" id="KW-1185">Reference proteome</keyword>
<evidence type="ECO:0000259" key="23">
    <source>
        <dbReference type="PROSITE" id="PS50011"/>
    </source>
</evidence>
<dbReference type="PANTHER" id="PTHR27008">
    <property type="entry name" value="OS04G0122200 PROTEIN"/>
    <property type="match status" value="1"/>
</dbReference>
<proteinExistence type="inferred from homology"/>
<evidence type="ECO:0000256" key="2">
    <source>
        <dbReference type="ARBA" id="ARBA00004479"/>
    </source>
</evidence>
<comment type="subcellular location">
    <subcellularLocation>
        <location evidence="1">Cell membrane</location>
        <topology evidence="1">Single-pass membrane protein</topology>
    </subcellularLocation>
    <subcellularLocation>
        <location evidence="2">Membrane</location>
        <topology evidence="2">Single-pass type I membrane protein</topology>
    </subcellularLocation>
</comment>
<dbReference type="Pfam" id="PF08263">
    <property type="entry name" value="LRRNT_2"/>
    <property type="match status" value="2"/>
</dbReference>
<evidence type="ECO:0000256" key="12">
    <source>
        <dbReference type="ARBA" id="ARBA00022737"/>
    </source>
</evidence>
<dbReference type="SMART" id="SM00365">
    <property type="entry name" value="LRR_SD22"/>
    <property type="match status" value="8"/>
</dbReference>
<dbReference type="GO" id="GO:0005524">
    <property type="term" value="F:ATP binding"/>
    <property type="evidence" value="ECO:0007669"/>
    <property type="project" value="UniProtKB-KW"/>
</dbReference>
<dbReference type="SUPFAM" id="SSF56112">
    <property type="entry name" value="Protein kinase-like (PK-like)"/>
    <property type="match status" value="1"/>
</dbReference>
<dbReference type="SUPFAM" id="SSF52047">
    <property type="entry name" value="RNI-like"/>
    <property type="match status" value="1"/>
</dbReference>
<dbReference type="SUPFAM" id="SSF52058">
    <property type="entry name" value="L domain-like"/>
    <property type="match status" value="1"/>
</dbReference>
<feature type="transmembrane region" description="Helical" evidence="22">
    <location>
        <begin position="507"/>
        <end position="530"/>
    </location>
</feature>
<keyword evidence="15" id="KW-0067">ATP-binding</keyword>
<dbReference type="EC" id="2.7.11.1" evidence="4"/>
<keyword evidence="11" id="KW-0732">Signal</keyword>
<evidence type="ECO:0000313" key="25">
    <source>
        <dbReference type="Proteomes" id="UP000236630"/>
    </source>
</evidence>
<protein>
    <recommendedName>
        <fullName evidence="4">non-specific serine/threonine protein kinase</fullName>
        <ecNumber evidence="4">2.7.11.1</ecNumber>
    </recommendedName>
</protein>
<dbReference type="InterPro" id="IPR032675">
    <property type="entry name" value="LRR_dom_sf"/>
</dbReference>
<dbReference type="Pfam" id="PF23598">
    <property type="entry name" value="LRR_14"/>
    <property type="match status" value="1"/>
</dbReference>
<evidence type="ECO:0000256" key="13">
    <source>
        <dbReference type="ARBA" id="ARBA00022741"/>
    </source>
</evidence>
<evidence type="ECO:0000256" key="16">
    <source>
        <dbReference type="ARBA" id="ARBA00022989"/>
    </source>
</evidence>
<dbReference type="InterPro" id="IPR051809">
    <property type="entry name" value="Plant_receptor-like_S/T_kinase"/>
</dbReference>
<dbReference type="Proteomes" id="UP000236630">
    <property type="component" value="Unassembled WGS sequence"/>
</dbReference>
<dbReference type="Gene3D" id="3.80.10.10">
    <property type="entry name" value="Ribonuclease Inhibitor"/>
    <property type="match status" value="6"/>
</dbReference>
<dbReference type="InterPro" id="IPR001245">
    <property type="entry name" value="Ser-Thr/Tyr_kinase_cat_dom"/>
</dbReference>
<evidence type="ECO:0000256" key="19">
    <source>
        <dbReference type="ARBA" id="ARBA00023180"/>
    </source>
</evidence>
<evidence type="ECO:0000313" key="24">
    <source>
        <dbReference type="EMBL" id="GAY65974.1"/>
    </source>
</evidence>
<accession>A0A2H5QMX3</accession>
<comment type="similarity">
    <text evidence="3">Belongs to the RLP family.</text>
</comment>
<dbReference type="GO" id="GO:0004674">
    <property type="term" value="F:protein serine/threonine kinase activity"/>
    <property type="evidence" value="ECO:0007669"/>
    <property type="project" value="UniProtKB-KW"/>
</dbReference>
<dbReference type="SMART" id="SM00220">
    <property type="entry name" value="S_TKc"/>
    <property type="match status" value="1"/>
</dbReference>
<keyword evidence="9" id="KW-0808">Transferase</keyword>
<dbReference type="PROSITE" id="PS50011">
    <property type="entry name" value="PROTEIN_KINASE_DOM"/>
    <property type="match status" value="1"/>
</dbReference>
<comment type="catalytic activity">
    <reaction evidence="21">
        <text>L-seryl-[protein] + ATP = O-phospho-L-seryl-[protein] + ADP + H(+)</text>
        <dbReference type="Rhea" id="RHEA:17989"/>
        <dbReference type="Rhea" id="RHEA-COMP:9863"/>
        <dbReference type="Rhea" id="RHEA-COMP:11604"/>
        <dbReference type="ChEBI" id="CHEBI:15378"/>
        <dbReference type="ChEBI" id="CHEBI:29999"/>
        <dbReference type="ChEBI" id="CHEBI:30616"/>
        <dbReference type="ChEBI" id="CHEBI:83421"/>
        <dbReference type="ChEBI" id="CHEBI:456216"/>
        <dbReference type="EC" id="2.7.11.1"/>
    </reaction>
</comment>
<keyword evidence="13" id="KW-0547">Nucleotide-binding</keyword>
<keyword evidence="5" id="KW-1003">Cell membrane</keyword>
<dbReference type="FunFam" id="3.80.10.10:FF:000275">
    <property type="entry name" value="Leucine-rich repeat receptor-like protein kinase"/>
    <property type="match status" value="2"/>
</dbReference>
<dbReference type="FunFam" id="3.80.10.10:FF:000317">
    <property type="entry name" value="Inactive leucine-rich repeat receptor-like protein kinase"/>
    <property type="match status" value="1"/>
</dbReference>
<evidence type="ECO:0000256" key="18">
    <source>
        <dbReference type="ARBA" id="ARBA00023170"/>
    </source>
</evidence>
<evidence type="ECO:0000256" key="5">
    <source>
        <dbReference type="ARBA" id="ARBA00022475"/>
    </source>
</evidence>
<dbReference type="SMART" id="SM00369">
    <property type="entry name" value="LRR_TYP"/>
    <property type="match status" value="11"/>
</dbReference>
<keyword evidence="10 22" id="KW-0812">Transmembrane</keyword>
<dbReference type="AlphaFoldDB" id="A0A2H5QMX3"/>
<dbReference type="InterPro" id="IPR055414">
    <property type="entry name" value="LRR_R13L4/SHOC2-like"/>
</dbReference>
<name>A0A2H5QMX3_CITUN</name>
<keyword evidence="7" id="KW-0597">Phosphoprotein</keyword>
<feature type="transmembrane region" description="Helical" evidence="22">
    <location>
        <begin position="859"/>
        <end position="881"/>
    </location>
</feature>